<dbReference type="InterPro" id="IPR013542">
    <property type="entry name" value="QueG_DUF1730"/>
</dbReference>
<dbReference type="PROSITE" id="PS00198">
    <property type="entry name" value="4FE4S_FER_1"/>
    <property type="match status" value="1"/>
</dbReference>
<evidence type="ECO:0000256" key="5">
    <source>
        <dbReference type="ARBA" id="ARBA00022785"/>
    </source>
</evidence>
<dbReference type="EMBL" id="BAABGZ010000079">
    <property type="protein sequence ID" value="GAA4368389.1"/>
    <property type="molecule type" value="Genomic_DNA"/>
</dbReference>
<evidence type="ECO:0000259" key="10">
    <source>
        <dbReference type="PROSITE" id="PS51379"/>
    </source>
</evidence>
<comment type="cofactor">
    <cofactor evidence="9">
        <name>cob(II)alamin</name>
        <dbReference type="ChEBI" id="CHEBI:16304"/>
    </cofactor>
</comment>
<evidence type="ECO:0000256" key="7">
    <source>
        <dbReference type="ARBA" id="ARBA00023004"/>
    </source>
</evidence>
<dbReference type="Pfam" id="PF08331">
    <property type="entry name" value="QueG_DUF1730"/>
    <property type="match status" value="1"/>
</dbReference>
<comment type="subcellular location">
    <subcellularLocation>
        <location evidence="9">Cytoplasm</location>
    </subcellularLocation>
</comment>
<dbReference type="EC" id="1.17.99.6" evidence="9"/>
<evidence type="ECO:0000313" key="12">
    <source>
        <dbReference type="Proteomes" id="UP001501153"/>
    </source>
</evidence>
<keyword evidence="12" id="KW-1185">Reference proteome</keyword>
<feature type="binding site" evidence="9">
    <location>
        <position position="273"/>
    </location>
    <ligand>
        <name>[4Fe-4S] cluster</name>
        <dbReference type="ChEBI" id="CHEBI:49883"/>
        <label>2</label>
    </ligand>
</feature>
<reference evidence="12" key="1">
    <citation type="journal article" date="2019" name="Int. J. Syst. Evol. Microbiol.">
        <title>The Global Catalogue of Microorganisms (GCM) 10K type strain sequencing project: providing services to taxonomists for standard genome sequencing and annotation.</title>
        <authorList>
            <consortium name="The Broad Institute Genomics Platform"/>
            <consortium name="The Broad Institute Genome Sequencing Center for Infectious Disease"/>
            <person name="Wu L."/>
            <person name="Ma J."/>
        </authorList>
    </citation>
    <scope>NUCLEOTIDE SEQUENCE [LARGE SCALE GENOMIC DNA]</scope>
    <source>
        <strain evidence="12">JCM 17923</strain>
    </source>
</reference>
<sequence>MSKICGAYVKSQTERAAPSGAFLFSSQFFSLKLMLPQSEWANFVKRRAAELGFMACGISRAEFLEEEAPRLENWLHQGRHGQMRWMENHFDKRLDPRLLVDGAKSVISLLLNYYPPKEEQQPDDTLKISKYAYGRDYHFVIKDKLKTLLADMEAQIGAINGRCFVDSAPVLDKAWAKKSGLGWVGKNSNLITPGAGSFYFIAELIVDVELAYDGPIRDYCGSCTRCLDACPTQAITEPYVVDGSKCISYFTIELKDQIPREVAGQFGNWVFGCDICQDVCPWNRFSKPHQEPQFNAHPSLKDLKPSDWQEITHELFSELFRQSAVKRTGYAGLTRNIRFVAGDGGEWQAEE</sequence>
<keyword evidence="7 9" id="KW-0408">Iron</keyword>
<dbReference type="InterPro" id="IPR017896">
    <property type="entry name" value="4Fe4S_Fe-S-bd"/>
</dbReference>
<feature type="binding site" evidence="9">
    <location>
        <position position="230"/>
    </location>
    <ligand>
        <name>[4Fe-4S] cluster</name>
        <dbReference type="ChEBI" id="CHEBI:49883"/>
        <label>2</label>
    </ligand>
</feature>
<keyword evidence="4 9" id="KW-0479">Metal-binding</keyword>
<keyword evidence="6 9" id="KW-0560">Oxidoreductase</keyword>
<feature type="domain" description="4Fe-4S ferredoxin-type" evidence="10">
    <location>
        <begin position="208"/>
        <end position="240"/>
    </location>
</feature>
<dbReference type="InterPro" id="IPR004453">
    <property type="entry name" value="QueG"/>
</dbReference>
<feature type="binding site" evidence="9">
    <location>
        <position position="276"/>
    </location>
    <ligand>
        <name>[4Fe-4S] cluster</name>
        <dbReference type="ChEBI" id="CHEBI:49883"/>
        <label>2</label>
    </ligand>
</feature>
<keyword evidence="2 9" id="KW-0963">Cytoplasm</keyword>
<evidence type="ECO:0000256" key="2">
    <source>
        <dbReference type="ARBA" id="ARBA00022490"/>
    </source>
</evidence>
<organism evidence="11 12">
    <name type="scientific">Hymenobacter saemangeumensis</name>
    <dbReference type="NCBI Taxonomy" id="1084522"/>
    <lineage>
        <taxon>Bacteria</taxon>
        <taxon>Pseudomonadati</taxon>
        <taxon>Bacteroidota</taxon>
        <taxon>Cytophagia</taxon>
        <taxon>Cytophagales</taxon>
        <taxon>Hymenobacteraceae</taxon>
        <taxon>Hymenobacter</taxon>
    </lineage>
</organism>
<dbReference type="InterPro" id="IPR017900">
    <property type="entry name" value="4Fe4S_Fe_S_CS"/>
</dbReference>
<evidence type="ECO:0000256" key="1">
    <source>
        <dbReference type="ARBA" id="ARBA00022485"/>
    </source>
</evidence>
<dbReference type="Proteomes" id="UP001501153">
    <property type="component" value="Unassembled WGS sequence"/>
</dbReference>
<feature type="binding site" evidence="9">
    <location>
        <position position="93"/>
    </location>
    <ligand>
        <name>cob(II)alamin</name>
        <dbReference type="ChEBI" id="CHEBI:16304"/>
    </ligand>
</feature>
<evidence type="ECO:0000256" key="8">
    <source>
        <dbReference type="ARBA" id="ARBA00023014"/>
    </source>
</evidence>
<evidence type="ECO:0000256" key="9">
    <source>
        <dbReference type="HAMAP-Rule" id="MF_00916"/>
    </source>
</evidence>
<proteinExistence type="inferred from homology"/>
<feature type="binding site" evidence="9">
    <location>
        <position position="223"/>
    </location>
    <ligand>
        <name>[4Fe-4S] cluster</name>
        <dbReference type="ChEBI" id="CHEBI:49883"/>
        <label>1</label>
    </ligand>
</feature>
<dbReference type="PANTHER" id="PTHR30002:SF4">
    <property type="entry name" value="EPOXYQUEUOSINE REDUCTASE"/>
    <property type="match status" value="1"/>
</dbReference>
<feature type="binding site" evidence="9">
    <location>
        <position position="246"/>
    </location>
    <ligand>
        <name>[4Fe-4S] cluster</name>
        <dbReference type="ChEBI" id="CHEBI:49883"/>
        <label>2</label>
    </ligand>
</feature>
<name>A0ABP8IR82_9BACT</name>
<feature type="binding site" evidence="9">
    <location>
        <begin position="273"/>
        <end position="274"/>
    </location>
    <ligand>
        <name>cob(II)alamin</name>
        <dbReference type="ChEBI" id="CHEBI:16304"/>
    </ligand>
</feature>
<feature type="binding site" evidence="9">
    <location>
        <position position="226"/>
    </location>
    <ligand>
        <name>[4Fe-4S] cluster</name>
        <dbReference type="ChEBI" id="CHEBI:49883"/>
        <label>1</label>
    </ligand>
</feature>
<feature type="binding site" evidence="9">
    <location>
        <position position="190"/>
    </location>
    <ligand>
        <name>cob(II)alamin</name>
        <dbReference type="ChEBI" id="CHEBI:16304"/>
    </ligand>
</feature>
<evidence type="ECO:0000256" key="6">
    <source>
        <dbReference type="ARBA" id="ARBA00023002"/>
    </source>
</evidence>
<keyword evidence="9" id="KW-0846">Cobalamin</keyword>
<feature type="binding site" evidence="9">
    <location>
        <position position="248"/>
    </location>
    <ligand>
        <name>cob(II)alamin</name>
        <dbReference type="ChEBI" id="CHEBI:16304"/>
    </ligand>
</feature>
<dbReference type="HAMAP" id="MF_00916">
    <property type="entry name" value="QueG"/>
    <property type="match status" value="1"/>
</dbReference>
<feature type="binding site" evidence="9">
    <location>
        <position position="220"/>
    </location>
    <ligand>
        <name>[4Fe-4S] cluster</name>
        <dbReference type="ChEBI" id="CHEBI:49883"/>
        <label>1</label>
    </ligand>
</feature>
<comment type="cofactor">
    <cofactor evidence="9">
        <name>[4Fe-4S] cluster</name>
        <dbReference type="ChEBI" id="CHEBI:49883"/>
    </cofactor>
    <text evidence="9">Binds 2 [4Fe-4S] clusters per monomer.</text>
</comment>
<feature type="binding site" evidence="9">
    <location>
        <position position="280"/>
    </location>
    <ligand>
        <name>[4Fe-4S] cluster</name>
        <dbReference type="ChEBI" id="CHEBI:49883"/>
        <label>1</label>
    </ligand>
</feature>
<evidence type="ECO:0000313" key="11">
    <source>
        <dbReference type="EMBL" id="GAA4368389.1"/>
    </source>
</evidence>
<comment type="subunit">
    <text evidence="9">Monomer.</text>
</comment>
<keyword evidence="5 9" id="KW-0671">Queuosine biosynthesis</keyword>
<comment type="similarity">
    <text evidence="9">Belongs to the QueG family.</text>
</comment>
<feature type="binding site" evidence="9">
    <location>
        <position position="187"/>
    </location>
    <ligand>
        <name>cob(II)alamin</name>
        <dbReference type="ChEBI" id="CHEBI:16304"/>
    </ligand>
</feature>
<comment type="catalytic activity">
    <reaction evidence="9">
        <text>epoxyqueuosine(34) in tRNA + AH2 = queuosine(34) in tRNA + A + H2O</text>
        <dbReference type="Rhea" id="RHEA:32159"/>
        <dbReference type="Rhea" id="RHEA-COMP:18571"/>
        <dbReference type="Rhea" id="RHEA-COMP:18582"/>
        <dbReference type="ChEBI" id="CHEBI:13193"/>
        <dbReference type="ChEBI" id="CHEBI:15377"/>
        <dbReference type="ChEBI" id="CHEBI:17499"/>
        <dbReference type="ChEBI" id="CHEBI:194431"/>
        <dbReference type="ChEBI" id="CHEBI:194443"/>
        <dbReference type="EC" id="1.17.99.6"/>
    </reaction>
</comment>
<keyword evidence="9" id="KW-0170">Cobalt</keyword>
<comment type="caution">
    <text evidence="11">The sequence shown here is derived from an EMBL/GenBank/DDBJ whole genome shotgun (WGS) entry which is preliminary data.</text>
</comment>
<feature type="binding site" evidence="9">
    <location>
        <position position="166"/>
    </location>
    <ligand>
        <name>cob(II)alamin</name>
        <dbReference type="ChEBI" id="CHEBI:16304"/>
    </ligand>
</feature>
<evidence type="ECO:0000256" key="4">
    <source>
        <dbReference type="ARBA" id="ARBA00022723"/>
    </source>
</evidence>
<comment type="pathway">
    <text evidence="9">tRNA modification; tRNA-queuosine biosynthesis.</text>
</comment>
<evidence type="ECO:0000256" key="3">
    <source>
        <dbReference type="ARBA" id="ARBA00022694"/>
    </source>
</evidence>
<dbReference type="Gene3D" id="3.30.70.20">
    <property type="match status" value="1"/>
</dbReference>
<keyword evidence="1 9" id="KW-0004">4Fe-4S</keyword>
<dbReference type="PANTHER" id="PTHR30002">
    <property type="entry name" value="EPOXYQUEUOSINE REDUCTASE"/>
    <property type="match status" value="1"/>
</dbReference>
<comment type="caution">
    <text evidence="9">Lacks conserved residue(s) required for the propagation of feature annotation.</text>
</comment>
<feature type="active site" description="Proton donor" evidence="9">
    <location>
        <position position="166"/>
    </location>
</feature>
<dbReference type="Pfam" id="PF13484">
    <property type="entry name" value="Fer4_16"/>
    <property type="match status" value="1"/>
</dbReference>
<dbReference type="NCBIfam" id="TIGR00276">
    <property type="entry name" value="tRNA epoxyqueuosine(34) reductase QueG"/>
    <property type="match status" value="1"/>
</dbReference>
<feature type="binding site" evidence="9">
    <location>
        <position position="201"/>
    </location>
    <ligand>
        <name>cob(II)alamin</name>
        <dbReference type="ChEBI" id="CHEBI:16304"/>
    </ligand>
</feature>
<feature type="binding site" evidence="9">
    <location>
        <position position="255"/>
    </location>
    <ligand>
        <name>tRNA</name>
        <dbReference type="ChEBI" id="CHEBI:17843"/>
    </ligand>
</feature>
<dbReference type="PROSITE" id="PS51379">
    <property type="entry name" value="4FE4S_FER_2"/>
    <property type="match status" value="1"/>
</dbReference>
<dbReference type="SUPFAM" id="SSF46548">
    <property type="entry name" value="alpha-helical ferredoxin"/>
    <property type="match status" value="1"/>
</dbReference>
<keyword evidence="8 9" id="KW-0411">Iron-sulfur</keyword>
<accession>A0ABP8IR82</accession>
<gene>
    <name evidence="9 11" type="primary">queG</name>
    <name evidence="11" type="ORF">GCM10023185_41120</name>
</gene>
<keyword evidence="3 9" id="KW-0819">tRNA processing</keyword>
<protein>
    <recommendedName>
        <fullName evidence="9">Epoxyqueuosine reductase</fullName>
        <ecNumber evidence="9">1.17.99.6</ecNumber>
    </recommendedName>
    <alternativeName>
        <fullName evidence="9">Queuosine biosynthesis protein QueG</fullName>
    </alternativeName>
</protein>
<comment type="function">
    <text evidence="9">Catalyzes the conversion of epoxyqueuosine (oQ) to queuosine (Q), which is a hypermodified base found in the wobble positions of tRNA(Asp), tRNA(Asn), tRNA(His) and tRNA(Tyr).</text>
</comment>